<evidence type="ECO:0000313" key="2">
    <source>
        <dbReference type="Proteomes" id="UP000887013"/>
    </source>
</evidence>
<reference evidence="1" key="1">
    <citation type="submission" date="2020-08" db="EMBL/GenBank/DDBJ databases">
        <title>Multicomponent nature underlies the extraordinary mechanical properties of spider dragline silk.</title>
        <authorList>
            <person name="Kono N."/>
            <person name="Nakamura H."/>
            <person name="Mori M."/>
            <person name="Yoshida Y."/>
            <person name="Ohtoshi R."/>
            <person name="Malay A.D."/>
            <person name="Moran D.A.P."/>
            <person name="Tomita M."/>
            <person name="Numata K."/>
            <person name="Arakawa K."/>
        </authorList>
    </citation>
    <scope>NUCLEOTIDE SEQUENCE</scope>
</reference>
<comment type="caution">
    <text evidence="1">The sequence shown here is derived from an EMBL/GenBank/DDBJ whole genome shotgun (WGS) entry which is preliminary data.</text>
</comment>
<dbReference type="AlphaFoldDB" id="A0A8X6TAB9"/>
<sequence>MAIGTLFEVQDQGSTDADRQLKWQFYLLRKVEEKQVDDAFMPWSGELQKCQLQYQSIKYFDLEVLSERYNRFITFVPPPKELNDGLSHFPSGRNVV</sequence>
<evidence type="ECO:0000313" key="1">
    <source>
        <dbReference type="EMBL" id="GFS86853.1"/>
    </source>
</evidence>
<name>A0A8X6TAB9_NEPPI</name>
<organism evidence="1 2">
    <name type="scientific">Nephila pilipes</name>
    <name type="common">Giant wood spider</name>
    <name type="synonym">Nephila maculata</name>
    <dbReference type="NCBI Taxonomy" id="299642"/>
    <lineage>
        <taxon>Eukaryota</taxon>
        <taxon>Metazoa</taxon>
        <taxon>Ecdysozoa</taxon>
        <taxon>Arthropoda</taxon>
        <taxon>Chelicerata</taxon>
        <taxon>Arachnida</taxon>
        <taxon>Araneae</taxon>
        <taxon>Araneomorphae</taxon>
        <taxon>Entelegynae</taxon>
        <taxon>Araneoidea</taxon>
        <taxon>Nephilidae</taxon>
        <taxon>Nephila</taxon>
    </lineage>
</organism>
<proteinExistence type="predicted"/>
<keyword evidence="2" id="KW-1185">Reference proteome</keyword>
<gene>
    <name evidence="1" type="ORF">NPIL_141001</name>
</gene>
<dbReference type="Proteomes" id="UP000887013">
    <property type="component" value="Unassembled WGS sequence"/>
</dbReference>
<dbReference type="EMBL" id="BMAW01098819">
    <property type="protein sequence ID" value="GFS86853.1"/>
    <property type="molecule type" value="Genomic_DNA"/>
</dbReference>
<accession>A0A8X6TAB9</accession>
<protein>
    <submittedName>
        <fullName evidence="1">Uncharacterized protein</fullName>
    </submittedName>
</protein>